<dbReference type="GO" id="GO:0043531">
    <property type="term" value="F:ADP binding"/>
    <property type="evidence" value="ECO:0007669"/>
    <property type="project" value="InterPro"/>
</dbReference>
<protein>
    <recommendedName>
        <fullName evidence="6">TIR domain-containing protein</fullName>
    </recommendedName>
</protein>
<proteinExistence type="predicted"/>
<dbReference type="Gene3D" id="3.40.50.300">
    <property type="entry name" value="P-loop containing nucleotide triphosphate hydrolases"/>
    <property type="match status" value="1"/>
</dbReference>
<dbReference type="PROSITE" id="PS50104">
    <property type="entry name" value="TIR"/>
    <property type="match status" value="1"/>
</dbReference>
<feature type="region of interest" description="Disordered" evidence="5">
    <location>
        <begin position="1038"/>
        <end position="1063"/>
    </location>
</feature>
<feature type="domain" description="TIR" evidence="6">
    <location>
        <begin position="19"/>
        <end position="184"/>
    </location>
</feature>
<dbReference type="InterPro" id="IPR032675">
    <property type="entry name" value="LRR_dom_sf"/>
</dbReference>
<dbReference type="InterPro" id="IPR042197">
    <property type="entry name" value="Apaf_helical"/>
</dbReference>
<evidence type="ECO:0000313" key="8">
    <source>
        <dbReference type="Proteomes" id="UP001457282"/>
    </source>
</evidence>
<dbReference type="SUPFAM" id="SSF52200">
    <property type="entry name" value="Toll/Interleukin receptor TIR domain"/>
    <property type="match status" value="1"/>
</dbReference>
<dbReference type="InterPro" id="IPR035897">
    <property type="entry name" value="Toll_tir_struct_dom_sf"/>
</dbReference>
<keyword evidence="4" id="KW-0520">NAD</keyword>
<dbReference type="InterPro" id="IPR027417">
    <property type="entry name" value="P-loop_NTPase"/>
</dbReference>
<dbReference type="Proteomes" id="UP001457282">
    <property type="component" value="Unassembled WGS sequence"/>
</dbReference>
<dbReference type="AlphaFoldDB" id="A0AAW1Y058"/>
<dbReference type="Pfam" id="PF00931">
    <property type="entry name" value="NB-ARC"/>
    <property type="match status" value="1"/>
</dbReference>
<dbReference type="Gene3D" id="3.80.10.10">
    <property type="entry name" value="Ribonuclease Inhibitor"/>
    <property type="match status" value="2"/>
</dbReference>
<dbReference type="Pfam" id="PF01582">
    <property type="entry name" value="TIR"/>
    <property type="match status" value="1"/>
</dbReference>
<keyword evidence="8" id="KW-1185">Reference proteome</keyword>
<dbReference type="InterPro" id="IPR058192">
    <property type="entry name" value="WHD_ROQ1-like"/>
</dbReference>
<evidence type="ECO:0000256" key="4">
    <source>
        <dbReference type="ARBA" id="ARBA00023027"/>
    </source>
</evidence>
<dbReference type="InterPro" id="IPR058546">
    <property type="entry name" value="RPS4B/Roq1-like_LRR"/>
</dbReference>
<comment type="caution">
    <text evidence="7">The sequence shown here is derived from an EMBL/GenBank/DDBJ whole genome shotgun (WGS) entry which is preliminary data.</text>
</comment>
<evidence type="ECO:0000256" key="2">
    <source>
        <dbReference type="ARBA" id="ARBA00022737"/>
    </source>
</evidence>
<sequence>MATQFGSPSFSSSTGIQSWKYDVFLSFSGEDTRHNFTDHLYTALIQKGIKTFIEDDLAKGESVAPAVLSAIEGSRASIIVFSTNYASSSWCLDELVHILRCNETMNQLVWPIYYKVDPSAVRRQTGPFDDAFAIHEERFSDDEEKVQRWRAALTQAANLSGWNYSDGSESKFIGQIVEDLSIKLLDHTYSVAKYRVGIDSRVQDVAKLLDEGWNDVRMVGIWGTGGIGKTTVAKAVYNSIVHRFESSCFLENVRERSMSYGGLLELQNILLSQVLRGEELKLTNVDQGISVINKRLSQKKVLLVLDDVNQLNQLEKLAGGSHSFGWGSRVIITTREKHLLIANQVTLIYKVRELNHQEAFELFSWHAFHGATPPKDYEELVSYVVQYAQGLPLALVVLGTGLCGRTIEEWQEAKDSNWKFYNRDLHEILKISYDALDASVKEVFLDIACFFTGENKNYVIQILEGGDLNPKNCISVLQERAFININAENQILMDNLLEQMGKEIVYNESPNEPSERSRLWFPNDVYDVLTEGTGTDRIKGIMVKFSELDEIVLSPASFSGMKNLKYFINCNASFSGDVIDYLPNELRLIDWPEFPFESFPSNFIPKKLVRLNMPRSRLSRLGERFKRSRSLKYINLESCPLLKEIPDFSGFPNLKDLNVNNCTSLFVVADSVGFLDKLVALSLSGCNSLTVFPGEIALKSVEYINLRGCRMLKTFPEIVRKMEFLTSLDLSGTAIEELPVSIAHLSSLEELTIRECENLTDLPCSIFELQHLWCLDLQDCSKLVTIPKWSAESVTAESPDLCYLNLRGCNMLQEIPELPPKVNWVNAADCASLERFAKLSNILERKESHMIKCITLLNCQKLCESLTHDMAEIKHIFPDEIFSLFLSCMESEFDVVFPGSAVPKWFNHRADLKELIDTSEFSFDIPRNFKQGNKGLAICAAAATVEAINSDEKEFMQNNCSFAVRVDIDAESIVTRSFNFEAKYMQSAHVWLLYIPFIKFAFRKSPPFFCRVRLGHTSQGSVRCTGYGAHLVIPEAEFEDEDDDYMEDEYSSIVDDESDEDMK</sequence>
<dbReference type="SUPFAM" id="SSF46785">
    <property type="entry name" value="Winged helix' DNA-binding domain"/>
    <property type="match status" value="1"/>
</dbReference>
<reference evidence="7 8" key="1">
    <citation type="journal article" date="2023" name="G3 (Bethesda)">
        <title>A chromosome-length genome assembly and annotation of blackberry (Rubus argutus, cv. 'Hillquist').</title>
        <authorList>
            <person name="Bruna T."/>
            <person name="Aryal R."/>
            <person name="Dudchenko O."/>
            <person name="Sargent D.J."/>
            <person name="Mead D."/>
            <person name="Buti M."/>
            <person name="Cavallini A."/>
            <person name="Hytonen T."/>
            <person name="Andres J."/>
            <person name="Pham M."/>
            <person name="Weisz D."/>
            <person name="Mascagni F."/>
            <person name="Usai G."/>
            <person name="Natali L."/>
            <person name="Bassil N."/>
            <person name="Fernandez G.E."/>
            <person name="Lomsadze A."/>
            <person name="Armour M."/>
            <person name="Olukolu B."/>
            <person name="Poorten T."/>
            <person name="Britton C."/>
            <person name="Davik J."/>
            <person name="Ashrafi H."/>
            <person name="Aiden E.L."/>
            <person name="Borodovsky M."/>
            <person name="Worthington M."/>
        </authorList>
    </citation>
    <scope>NUCLEOTIDE SEQUENCE [LARGE SCALE GENOMIC DNA]</scope>
    <source>
        <strain evidence="7">PI 553951</strain>
    </source>
</reference>
<organism evidence="7 8">
    <name type="scientific">Rubus argutus</name>
    <name type="common">Southern blackberry</name>
    <dbReference type="NCBI Taxonomy" id="59490"/>
    <lineage>
        <taxon>Eukaryota</taxon>
        <taxon>Viridiplantae</taxon>
        <taxon>Streptophyta</taxon>
        <taxon>Embryophyta</taxon>
        <taxon>Tracheophyta</taxon>
        <taxon>Spermatophyta</taxon>
        <taxon>Magnoliopsida</taxon>
        <taxon>eudicotyledons</taxon>
        <taxon>Gunneridae</taxon>
        <taxon>Pentapetalae</taxon>
        <taxon>rosids</taxon>
        <taxon>fabids</taxon>
        <taxon>Rosales</taxon>
        <taxon>Rosaceae</taxon>
        <taxon>Rosoideae</taxon>
        <taxon>Rosoideae incertae sedis</taxon>
        <taxon>Rubus</taxon>
    </lineage>
</organism>
<evidence type="ECO:0000259" key="6">
    <source>
        <dbReference type="PROSITE" id="PS50104"/>
    </source>
</evidence>
<evidence type="ECO:0000256" key="3">
    <source>
        <dbReference type="ARBA" id="ARBA00022821"/>
    </source>
</evidence>
<accession>A0AAW1Y058</accession>
<dbReference type="GO" id="GO:0007165">
    <property type="term" value="P:signal transduction"/>
    <property type="evidence" value="ECO:0007669"/>
    <property type="project" value="InterPro"/>
</dbReference>
<dbReference type="FunFam" id="3.40.50.10140:FF:000007">
    <property type="entry name" value="Disease resistance protein (TIR-NBS-LRR class)"/>
    <property type="match status" value="1"/>
</dbReference>
<dbReference type="Gene3D" id="1.10.8.430">
    <property type="entry name" value="Helical domain of apoptotic protease-activating factors"/>
    <property type="match status" value="1"/>
</dbReference>
<dbReference type="PRINTS" id="PR00364">
    <property type="entry name" value="DISEASERSIST"/>
</dbReference>
<gene>
    <name evidence="7" type="ORF">M0R45_007968</name>
</gene>
<evidence type="ECO:0000313" key="7">
    <source>
        <dbReference type="EMBL" id="KAK9942294.1"/>
    </source>
</evidence>
<dbReference type="InterPro" id="IPR002182">
    <property type="entry name" value="NB-ARC"/>
</dbReference>
<dbReference type="GO" id="GO:0006952">
    <property type="term" value="P:defense response"/>
    <property type="evidence" value="ECO:0007669"/>
    <property type="project" value="UniProtKB-KW"/>
</dbReference>
<dbReference type="Pfam" id="PF23282">
    <property type="entry name" value="WHD_ROQ1"/>
    <property type="match status" value="1"/>
</dbReference>
<dbReference type="Pfam" id="PF23286">
    <property type="entry name" value="LRR_13"/>
    <property type="match status" value="1"/>
</dbReference>
<name>A0AAW1Y058_RUBAR</name>
<dbReference type="PANTHER" id="PTHR11017">
    <property type="entry name" value="LEUCINE-RICH REPEAT-CONTAINING PROTEIN"/>
    <property type="match status" value="1"/>
</dbReference>
<dbReference type="SMART" id="SM00255">
    <property type="entry name" value="TIR"/>
    <property type="match status" value="1"/>
</dbReference>
<dbReference type="PANTHER" id="PTHR11017:SF578">
    <property type="entry name" value="ADP-RIBOSYL CYCLASE_CYCLIC ADP-RIBOSE HYDROLASE"/>
    <property type="match status" value="1"/>
</dbReference>
<dbReference type="Gene3D" id="3.40.50.10140">
    <property type="entry name" value="Toll/interleukin-1 receptor homology (TIR) domain"/>
    <property type="match status" value="1"/>
</dbReference>
<keyword evidence="2" id="KW-0677">Repeat</keyword>
<dbReference type="InterPro" id="IPR044974">
    <property type="entry name" value="Disease_R_plants"/>
</dbReference>
<dbReference type="EMBL" id="JBEDUW010000002">
    <property type="protein sequence ID" value="KAK9942294.1"/>
    <property type="molecule type" value="Genomic_DNA"/>
</dbReference>
<evidence type="ECO:0000256" key="5">
    <source>
        <dbReference type="SAM" id="MobiDB-lite"/>
    </source>
</evidence>
<dbReference type="SUPFAM" id="SSF52058">
    <property type="entry name" value="L domain-like"/>
    <property type="match status" value="1"/>
</dbReference>
<evidence type="ECO:0000256" key="1">
    <source>
        <dbReference type="ARBA" id="ARBA00022614"/>
    </source>
</evidence>
<dbReference type="InterPro" id="IPR000157">
    <property type="entry name" value="TIR_dom"/>
</dbReference>
<keyword evidence="1" id="KW-0433">Leucine-rich repeat</keyword>
<dbReference type="SUPFAM" id="SSF52540">
    <property type="entry name" value="P-loop containing nucleoside triphosphate hydrolases"/>
    <property type="match status" value="1"/>
</dbReference>
<keyword evidence="3" id="KW-0611">Plant defense</keyword>
<dbReference type="InterPro" id="IPR036390">
    <property type="entry name" value="WH_DNA-bd_sf"/>
</dbReference>